<evidence type="ECO:0000313" key="2">
    <source>
        <dbReference type="Proteomes" id="UP000523196"/>
    </source>
</evidence>
<dbReference type="Proteomes" id="UP000523196">
    <property type="component" value="Unassembled WGS sequence"/>
</dbReference>
<dbReference type="RefSeq" id="WP_182688611.1">
    <property type="nucleotide sequence ID" value="NZ_JACHTF010000019.1"/>
</dbReference>
<protein>
    <submittedName>
        <fullName evidence="1">Uncharacterized protein</fullName>
    </submittedName>
</protein>
<keyword evidence="2" id="KW-1185">Reference proteome</keyword>
<organism evidence="1 2">
    <name type="scientific">Marilutibacter spongiae</name>
    <dbReference type="NCBI Taxonomy" id="2025720"/>
    <lineage>
        <taxon>Bacteria</taxon>
        <taxon>Pseudomonadati</taxon>
        <taxon>Pseudomonadota</taxon>
        <taxon>Gammaproteobacteria</taxon>
        <taxon>Lysobacterales</taxon>
        <taxon>Lysobacteraceae</taxon>
        <taxon>Marilutibacter</taxon>
    </lineage>
</organism>
<proteinExistence type="predicted"/>
<comment type="caution">
    <text evidence="1">The sequence shown here is derived from an EMBL/GenBank/DDBJ whole genome shotgun (WGS) entry which is preliminary data.</text>
</comment>
<evidence type="ECO:0000313" key="1">
    <source>
        <dbReference type="EMBL" id="MBB1061842.1"/>
    </source>
</evidence>
<name>A0A7W3TP09_9GAMM</name>
<dbReference type="EMBL" id="JACHTF010000019">
    <property type="protein sequence ID" value="MBB1061842.1"/>
    <property type="molecule type" value="Genomic_DNA"/>
</dbReference>
<dbReference type="AlphaFoldDB" id="A0A7W3TP09"/>
<accession>A0A7W3TP09</accession>
<sequence>MASHAADAAPSAWCDRLLPVAAIAEAVGASSTGLERVATGVVAEDDRHCHRRYRIGQVPASDELILMVTPARDAGAARAAVDGMARDATAAHYFGLSRPTGLGDAAVHYRRRDPLSEARMGLHVNFAMSGQVVELAYHNVDDGERNKFVQASSEVEAIARGIAARMTP</sequence>
<gene>
    <name evidence="1" type="ORF">H4F98_14805</name>
</gene>
<reference evidence="1 2" key="1">
    <citation type="submission" date="2020-08" db="EMBL/GenBank/DDBJ databases">
        <authorList>
            <person name="Xu S."/>
            <person name="Li A."/>
        </authorList>
    </citation>
    <scope>NUCLEOTIDE SEQUENCE [LARGE SCALE GENOMIC DNA]</scope>
    <source>
        <strain evidence="1 2">119BY6-57</strain>
    </source>
</reference>